<dbReference type="GO" id="GO:0016405">
    <property type="term" value="F:CoA-ligase activity"/>
    <property type="evidence" value="ECO:0007669"/>
    <property type="project" value="TreeGrafter"/>
</dbReference>
<dbReference type="PANTHER" id="PTHR24096">
    <property type="entry name" value="LONG-CHAIN-FATTY-ACID--COA LIGASE"/>
    <property type="match status" value="1"/>
</dbReference>
<evidence type="ECO:0000259" key="2">
    <source>
        <dbReference type="Pfam" id="PF13193"/>
    </source>
</evidence>
<evidence type="ECO:0000259" key="1">
    <source>
        <dbReference type="Pfam" id="PF00501"/>
    </source>
</evidence>
<gene>
    <name evidence="3" type="ORF">GYMLUDRAFT_42071</name>
</gene>
<dbReference type="OrthoDB" id="6509636at2759"/>
<protein>
    <recommendedName>
        <fullName evidence="5">Phenylacetyl-CoA ligase</fullName>
    </recommendedName>
</protein>
<evidence type="ECO:0000313" key="3">
    <source>
        <dbReference type="EMBL" id="KIK62621.1"/>
    </source>
</evidence>
<dbReference type="Proteomes" id="UP000053593">
    <property type="component" value="Unassembled WGS sequence"/>
</dbReference>
<dbReference type="PANTHER" id="PTHR24096:SF422">
    <property type="entry name" value="BCDNA.GH02901"/>
    <property type="match status" value="1"/>
</dbReference>
<accession>A0A0D0C3E0</accession>
<dbReference type="AlphaFoldDB" id="A0A0D0C3E0"/>
<feature type="domain" description="AMP-binding enzyme C-terminal" evidence="2">
    <location>
        <begin position="486"/>
        <end position="573"/>
    </location>
</feature>
<feature type="domain" description="AMP-dependent synthetase/ligase" evidence="1">
    <location>
        <begin position="62"/>
        <end position="436"/>
    </location>
</feature>
<dbReference type="CDD" id="cd05911">
    <property type="entry name" value="Firefly_Luc_like"/>
    <property type="match status" value="1"/>
</dbReference>
<dbReference type="InterPro" id="IPR045851">
    <property type="entry name" value="AMP-bd_C_sf"/>
</dbReference>
<dbReference type="InterPro" id="IPR000873">
    <property type="entry name" value="AMP-dep_synth/lig_dom"/>
</dbReference>
<evidence type="ECO:0000313" key="4">
    <source>
        <dbReference type="Proteomes" id="UP000053593"/>
    </source>
</evidence>
<sequence length="597" mass="66055">MSIFHSLGPSLPQIPDNLTLPQFLLDKHPLDFLDRTRKDIDAFNLQLRDDLGLDCGSLIEEDTGRQLRFSEMKERSDALARALKAKFGSLLLGPDQSQRSFTVSIFSPNHLYYTTCIWATHRLGGIVSPMSSTSTVSELGYQLKLIKSSLMFVHEDCLSVALEAISNAGLTGIPIIVIESSRNDLYTVDQLVDLGNLLPPYPELHLSPGEAKEKIAFLSFSSGTTGMPKAVMLSHYNIICNIIQMAAFHRVFDSSIERDEQRFRPGDVGSCAVPIYHIYGLTLNLHFPLFARMNVVISRKFDFEVWLKSIEEYRISHIWIVPPQAILFCKHPAVKSAKLSSLRYCMIAGAPASAELCRQFQEVFPGIEFGQGFGMTETSPVATLFPLSERVGKIGSVGQLVSGTLAKIVRPDGKLATYGEAGELLLKGGQIALGYYGNKEATRETFVDGWLKTGDVAIIHPDGSLNIVDRLKEFLKVKGFQVAPPELEGHLLSHPYIADAAVIGIPDEYAGQLPRAYIVLHPDKASAVREDADMEKKIRSLVFNYVSEAKARYKWLDGGICFVNAIPKSPTGKILRRVLREVAKKEIMGGEVAKSRL</sequence>
<dbReference type="Gene3D" id="3.30.300.30">
    <property type="match status" value="1"/>
</dbReference>
<proteinExistence type="predicted"/>
<dbReference type="InterPro" id="IPR020845">
    <property type="entry name" value="AMP-binding_CS"/>
</dbReference>
<name>A0A0D0C3E0_9AGAR</name>
<evidence type="ECO:0008006" key="5">
    <source>
        <dbReference type="Google" id="ProtNLM"/>
    </source>
</evidence>
<dbReference type="InterPro" id="IPR042099">
    <property type="entry name" value="ANL_N_sf"/>
</dbReference>
<dbReference type="InterPro" id="IPR025110">
    <property type="entry name" value="AMP-bd_C"/>
</dbReference>
<dbReference type="PROSITE" id="PS00455">
    <property type="entry name" value="AMP_BINDING"/>
    <property type="match status" value="1"/>
</dbReference>
<keyword evidence="4" id="KW-1185">Reference proteome</keyword>
<dbReference type="EMBL" id="KN834767">
    <property type="protein sequence ID" value="KIK62621.1"/>
    <property type="molecule type" value="Genomic_DNA"/>
</dbReference>
<dbReference type="SUPFAM" id="SSF56801">
    <property type="entry name" value="Acetyl-CoA synthetase-like"/>
    <property type="match status" value="1"/>
</dbReference>
<organism evidence="3 4">
    <name type="scientific">Collybiopsis luxurians FD-317 M1</name>
    <dbReference type="NCBI Taxonomy" id="944289"/>
    <lineage>
        <taxon>Eukaryota</taxon>
        <taxon>Fungi</taxon>
        <taxon>Dikarya</taxon>
        <taxon>Basidiomycota</taxon>
        <taxon>Agaricomycotina</taxon>
        <taxon>Agaricomycetes</taxon>
        <taxon>Agaricomycetidae</taxon>
        <taxon>Agaricales</taxon>
        <taxon>Marasmiineae</taxon>
        <taxon>Omphalotaceae</taxon>
        <taxon>Collybiopsis</taxon>
        <taxon>Collybiopsis luxurians</taxon>
    </lineage>
</organism>
<dbReference type="Pfam" id="PF13193">
    <property type="entry name" value="AMP-binding_C"/>
    <property type="match status" value="1"/>
</dbReference>
<dbReference type="Gene3D" id="3.40.50.12780">
    <property type="entry name" value="N-terminal domain of ligase-like"/>
    <property type="match status" value="1"/>
</dbReference>
<dbReference type="Pfam" id="PF00501">
    <property type="entry name" value="AMP-binding"/>
    <property type="match status" value="1"/>
</dbReference>
<dbReference type="HOGENOM" id="CLU_000022_59_2_1"/>
<reference evidence="3 4" key="1">
    <citation type="submission" date="2014-04" db="EMBL/GenBank/DDBJ databases">
        <title>Evolutionary Origins and Diversification of the Mycorrhizal Mutualists.</title>
        <authorList>
            <consortium name="DOE Joint Genome Institute"/>
            <consortium name="Mycorrhizal Genomics Consortium"/>
            <person name="Kohler A."/>
            <person name="Kuo A."/>
            <person name="Nagy L.G."/>
            <person name="Floudas D."/>
            <person name="Copeland A."/>
            <person name="Barry K.W."/>
            <person name="Cichocki N."/>
            <person name="Veneault-Fourrey C."/>
            <person name="LaButti K."/>
            <person name="Lindquist E.A."/>
            <person name="Lipzen A."/>
            <person name="Lundell T."/>
            <person name="Morin E."/>
            <person name="Murat C."/>
            <person name="Riley R."/>
            <person name="Ohm R."/>
            <person name="Sun H."/>
            <person name="Tunlid A."/>
            <person name="Henrissat B."/>
            <person name="Grigoriev I.V."/>
            <person name="Hibbett D.S."/>
            <person name="Martin F."/>
        </authorList>
    </citation>
    <scope>NUCLEOTIDE SEQUENCE [LARGE SCALE GENOMIC DNA]</scope>
    <source>
        <strain evidence="3 4">FD-317 M1</strain>
    </source>
</reference>